<dbReference type="InterPro" id="IPR039776">
    <property type="entry name" value="Pds5"/>
</dbReference>
<feature type="compositionally biased region" description="Basic and acidic residues" evidence="3">
    <location>
        <begin position="254"/>
        <end position="284"/>
    </location>
</feature>
<dbReference type="SUPFAM" id="SSF63748">
    <property type="entry name" value="Tudor/PWWP/MBT"/>
    <property type="match status" value="1"/>
</dbReference>
<feature type="compositionally biased region" description="Basic and acidic residues" evidence="3">
    <location>
        <begin position="442"/>
        <end position="466"/>
    </location>
</feature>
<feature type="compositionally biased region" description="Polar residues" evidence="3">
    <location>
        <begin position="86"/>
        <end position="98"/>
    </location>
</feature>
<dbReference type="GO" id="GO:0005634">
    <property type="term" value="C:nucleus"/>
    <property type="evidence" value="ECO:0007669"/>
    <property type="project" value="UniProtKB-SubCell"/>
</dbReference>
<evidence type="ECO:0000313" key="5">
    <source>
        <dbReference type="Proteomes" id="UP000824469"/>
    </source>
</evidence>
<feature type="compositionally biased region" description="Basic and acidic residues" evidence="3">
    <location>
        <begin position="557"/>
        <end position="571"/>
    </location>
</feature>
<feature type="region of interest" description="Disordered" evidence="3">
    <location>
        <begin position="250"/>
        <end position="620"/>
    </location>
</feature>
<feature type="compositionally biased region" description="Basic residues" evidence="3">
    <location>
        <begin position="608"/>
        <end position="620"/>
    </location>
</feature>
<evidence type="ECO:0000256" key="3">
    <source>
        <dbReference type="SAM" id="MobiDB-lite"/>
    </source>
</evidence>
<comment type="caution">
    <text evidence="4">The sequence shown here is derived from an EMBL/GenBank/DDBJ whole genome shotgun (WGS) entry which is preliminary data.</text>
</comment>
<comment type="subcellular location">
    <subcellularLocation>
        <location evidence="1">Nucleus</location>
    </subcellularLocation>
</comment>
<evidence type="ECO:0000256" key="1">
    <source>
        <dbReference type="ARBA" id="ARBA00004123"/>
    </source>
</evidence>
<feature type="compositionally biased region" description="Basic and acidic residues" evidence="3">
    <location>
        <begin position="580"/>
        <end position="607"/>
    </location>
</feature>
<feature type="compositionally biased region" description="Basic and acidic residues" evidence="3">
    <location>
        <begin position="374"/>
        <end position="390"/>
    </location>
</feature>
<dbReference type="PANTHER" id="PTHR12663">
    <property type="entry name" value="ANDROGEN INDUCED INHIBITOR OF PROLIFERATION AS3 / PDS5-RELATED"/>
    <property type="match status" value="1"/>
</dbReference>
<dbReference type="Gene3D" id="2.30.30.140">
    <property type="match status" value="1"/>
</dbReference>
<feature type="non-terminal residue" evidence="4">
    <location>
        <position position="1"/>
    </location>
</feature>
<proteinExistence type="predicted"/>
<dbReference type="CDD" id="cd20404">
    <property type="entry name" value="Tudor_Agenet_AtEML-like"/>
    <property type="match status" value="1"/>
</dbReference>
<feature type="region of interest" description="Disordered" evidence="3">
    <location>
        <begin position="35"/>
        <end position="157"/>
    </location>
</feature>
<feature type="non-terminal residue" evidence="4">
    <location>
        <position position="620"/>
    </location>
</feature>
<accession>A0AA38FH00</accession>
<dbReference type="EMBL" id="JAHRHJ020000009">
    <property type="protein sequence ID" value="KAH9301915.1"/>
    <property type="molecule type" value="Genomic_DNA"/>
</dbReference>
<evidence type="ECO:0000256" key="2">
    <source>
        <dbReference type="ARBA" id="ARBA00023242"/>
    </source>
</evidence>
<dbReference type="PANTHER" id="PTHR12663:SF0">
    <property type="entry name" value="PRECOCIOUS DISSOCIATION OF SISTERS 5, ISOFORM A"/>
    <property type="match status" value="1"/>
</dbReference>
<feature type="compositionally biased region" description="Basic and acidic residues" evidence="3">
    <location>
        <begin position="521"/>
        <end position="544"/>
    </location>
</feature>
<organism evidence="4 5">
    <name type="scientific">Taxus chinensis</name>
    <name type="common">Chinese yew</name>
    <name type="synonym">Taxus wallichiana var. chinensis</name>
    <dbReference type="NCBI Taxonomy" id="29808"/>
    <lineage>
        <taxon>Eukaryota</taxon>
        <taxon>Viridiplantae</taxon>
        <taxon>Streptophyta</taxon>
        <taxon>Embryophyta</taxon>
        <taxon>Tracheophyta</taxon>
        <taxon>Spermatophyta</taxon>
        <taxon>Pinopsida</taxon>
        <taxon>Pinidae</taxon>
        <taxon>Conifers II</taxon>
        <taxon>Cupressales</taxon>
        <taxon>Taxaceae</taxon>
        <taxon>Taxus</taxon>
    </lineage>
</organism>
<feature type="compositionally biased region" description="Basic and acidic residues" evidence="3">
    <location>
        <begin position="302"/>
        <end position="351"/>
    </location>
</feature>
<feature type="compositionally biased region" description="Basic residues" evidence="3">
    <location>
        <begin position="407"/>
        <end position="424"/>
    </location>
</feature>
<dbReference type="GO" id="GO:0006281">
    <property type="term" value="P:DNA repair"/>
    <property type="evidence" value="ECO:0007669"/>
    <property type="project" value="TreeGrafter"/>
</dbReference>
<feature type="compositionally biased region" description="Basic residues" evidence="3">
    <location>
        <begin position="46"/>
        <end position="58"/>
    </location>
</feature>
<protein>
    <submittedName>
        <fullName evidence="4">Uncharacterized protein</fullName>
    </submittedName>
</protein>
<keyword evidence="2" id="KW-0539">Nucleus</keyword>
<reference evidence="4 5" key="1">
    <citation type="journal article" date="2021" name="Nat. Plants">
        <title>The Taxus genome provides insights into paclitaxel biosynthesis.</title>
        <authorList>
            <person name="Xiong X."/>
            <person name="Gou J."/>
            <person name="Liao Q."/>
            <person name="Li Y."/>
            <person name="Zhou Q."/>
            <person name="Bi G."/>
            <person name="Li C."/>
            <person name="Du R."/>
            <person name="Wang X."/>
            <person name="Sun T."/>
            <person name="Guo L."/>
            <person name="Liang H."/>
            <person name="Lu P."/>
            <person name="Wu Y."/>
            <person name="Zhang Z."/>
            <person name="Ro D.K."/>
            <person name="Shang Y."/>
            <person name="Huang S."/>
            <person name="Yan J."/>
        </authorList>
    </citation>
    <scope>NUCLEOTIDE SEQUENCE [LARGE SCALE GENOMIC DNA]</scope>
    <source>
        <strain evidence="4">Ta-2019</strain>
    </source>
</reference>
<sequence>EIINNNQWLEKENILNIGCLERLGVIRRKNRILKDKLEVGAGMGSKNKKTGGKKKKSAGKFSKAPVESQPESVANAGTEIEETGTVKASSQIESSSLPSKKRKSGSDNGEEKLDPSDEASSAAADKAGKGKKLKSGSDGGRAEVSRSGALARQLRPRKQPKVFQDVTLVEGDANRVIGRRIKVFWPLDDNWYAGHVKGFRLKTKQHHVVYDDGEEEWLLLRKEKIKIQVELGEVFGESVGASAAMPSKAPLNVKEGRMNVEKGKKIDTSSIDDGKKNGVKEKESGGVVGDGKKTGAKRKQHSTVDNRKKQDGKRKKEDGVNERKDRKKEGNTEKSKLVEGENDYGGKKEDVGNALEIKVVEDQNTGRVDSVGDGSEKNEADKMKENKDNIENEVQVEVQAAGDGKNAKRPKNSKKTAPRTKRVGSGKQTQQKHVAEDQTEDADTKQAKVEQADAKQDIKRDEDSRFTKNANLKDVNVSEADSTCNDDVENQQKAKESDMFSRKKVDSSVTAGPETDTFDDVGSKHSIKDARKQAEQAEKCDEKNANAVVAEQLQEQPKVEVQRQANEDEPFKSSTVIQPNEKHSDARGGDEKASEDQVDVKDDDQLSKKHNKKYRVKVKT</sequence>
<dbReference type="Proteomes" id="UP000824469">
    <property type="component" value="Unassembled WGS sequence"/>
</dbReference>
<evidence type="ECO:0000313" key="4">
    <source>
        <dbReference type="EMBL" id="KAH9301915.1"/>
    </source>
</evidence>
<dbReference type="GO" id="GO:0007064">
    <property type="term" value="P:mitotic sister chromatid cohesion"/>
    <property type="evidence" value="ECO:0007669"/>
    <property type="project" value="InterPro"/>
</dbReference>
<dbReference type="GO" id="GO:0000785">
    <property type="term" value="C:chromatin"/>
    <property type="evidence" value="ECO:0007669"/>
    <property type="project" value="TreeGrafter"/>
</dbReference>
<dbReference type="OMA" id="KHRDANC"/>
<feature type="compositionally biased region" description="Basic and acidic residues" evidence="3">
    <location>
        <begin position="490"/>
        <end position="506"/>
    </location>
</feature>
<keyword evidence="5" id="KW-1185">Reference proteome</keyword>
<dbReference type="AlphaFoldDB" id="A0AA38FH00"/>
<name>A0AA38FH00_TAXCH</name>
<gene>
    <name evidence="4" type="ORF">KI387_013498</name>
</gene>